<keyword evidence="2" id="KW-0812">Transmembrane</keyword>
<protein>
    <submittedName>
        <fullName evidence="3">Uncharacterized protein</fullName>
    </submittedName>
</protein>
<dbReference type="EMBL" id="JAUPFM010000020">
    <property type="protein sequence ID" value="KAK2818943.1"/>
    <property type="molecule type" value="Genomic_DNA"/>
</dbReference>
<sequence length="455" mass="49883">MAQKNGNAVAVERRADLASLFCMIGRHGPAVALAVAAVVSVLAAFLIYRTVRGKRRKAAAGAERDAPATRPEREPIPEESLGSVESTDVSDEGSSDTKEADDVIPSRPKIRLRRVPADENKPPPRSPSETDIQPPDYKHFTSDDTQAFQADYQENERVTRDEDVSDEENLQCGSNNLMNSEGSNLEAGTGSINCYGKDKQFEEENHPDNINYNNCSSNNQLCVEEEKNKGVDNEISTTDQDINGDDDGGLAVTSEILDEYHKCTAAKFTTHPPLLDKQEIDAQTSGVVNVLDKEDEIKPPLDKNIDVDVLHFDLLSVKKEIKDEKNETVALADKTIDGKLQHAGQNASNKESKKSSDEKTSVAAAPKADENVTASVVTEDSVLVRPSICQDRQSEHMENYETFDVTRVHSDDAAVCDKAAITPAVTSEKISHPDMPSPFQDQQSDQIQNKDLFLS</sequence>
<accession>A0AA88IQF5</accession>
<feature type="transmembrane region" description="Helical" evidence="2">
    <location>
        <begin position="30"/>
        <end position="48"/>
    </location>
</feature>
<feature type="region of interest" description="Disordered" evidence="1">
    <location>
        <begin position="56"/>
        <end position="137"/>
    </location>
</feature>
<feature type="compositionally biased region" description="Polar residues" evidence="1">
    <location>
        <begin position="439"/>
        <end position="449"/>
    </location>
</feature>
<feature type="compositionally biased region" description="Basic and acidic residues" evidence="1">
    <location>
        <begin position="62"/>
        <end position="76"/>
    </location>
</feature>
<evidence type="ECO:0000313" key="4">
    <source>
        <dbReference type="Proteomes" id="UP001187415"/>
    </source>
</evidence>
<gene>
    <name evidence="3" type="ORF">Q5P01_024504</name>
</gene>
<evidence type="ECO:0000313" key="3">
    <source>
        <dbReference type="EMBL" id="KAK2818943.1"/>
    </source>
</evidence>
<feature type="region of interest" description="Disordered" evidence="1">
    <location>
        <begin position="426"/>
        <end position="455"/>
    </location>
</feature>
<reference evidence="3" key="1">
    <citation type="submission" date="2023-07" db="EMBL/GenBank/DDBJ databases">
        <title>Chromosome-level Genome Assembly of Striped Snakehead (Channa striata).</title>
        <authorList>
            <person name="Liu H."/>
        </authorList>
    </citation>
    <scope>NUCLEOTIDE SEQUENCE</scope>
    <source>
        <strain evidence="3">Gz</strain>
        <tissue evidence="3">Muscle</tissue>
    </source>
</reference>
<proteinExistence type="predicted"/>
<dbReference type="Proteomes" id="UP001187415">
    <property type="component" value="Unassembled WGS sequence"/>
</dbReference>
<feature type="compositionally biased region" description="Basic and acidic residues" evidence="1">
    <location>
        <begin position="350"/>
        <end position="360"/>
    </location>
</feature>
<comment type="caution">
    <text evidence="3">The sequence shown here is derived from an EMBL/GenBank/DDBJ whole genome shotgun (WGS) entry which is preliminary data.</text>
</comment>
<keyword evidence="4" id="KW-1185">Reference proteome</keyword>
<evidence type="ECO:0000256" key="2">
    <source>
        <dbReference type="SAM" id="Phobius"/>
    </source>
</evidence>
<name>A0AA88IQF5_CHASR</name>
<feature type="region of interest" description="Disordered" evidence="1">
    <location>
        <begin position="340"/>
        <end position="371"/>
    </location>
</feature>
<evidence type="ECO:0000256" key="1">
    <source>
        <dbReference type="SAM" id="MobiDB-lite"/>
    </source>
</evidence>
<keyword evidence="2" id="KW-1133">Transmembrane helix</keyword>
<organism evidence="3 4">
    <name type="scientific">Channa striata</name>
    <name type="common">Snakehead murrel</name>
    <name type="synonym">Ophicephalus striatus</name>
    <dbReference type="NCBI Taxonomy" id="64152"/>
    <lineage>
        <taxon>Eukaryota</taxon>
        <taxon>Metazoa</taxon>
        <taxon>Chordata</taxon>
        <taxon>Craniata</taxon>
        <taxon>Vertebrata</taxon>
        <taxon>Euteleostomi</taxon>
        <taxon>Actinopterygii</taxon>
        <taxon>Neopterygii</taxon>
        <taxon>Teleostei</taxon>
        <taxon>Neoteleostei</taxon>
        <taxon>Acanthomorphata</taxon>
        <taxon>Anabantaria</taxon>
        <taxon>Anabantiformes</taxon>
        <taxon>Channoidei</taxon>
        <taxon>Channidae</taxon>
        <taxon>Channa</taxon>
    </lineage>
</organism>
<keyword evidence="2" id="KW-0472">Membrane</keyword>
<dbReference type="AlphaFoldDB" id="A0AA88IQF5"/>